<dbReference type="AlphaFoldDB" id="A0A915JK28"/>
<keyword evidence="2" id="KW-1185">Reference proteome</keyword>
<organism evidence="2 3">
    <name type="scientific">Romanomermis culicivorax</name>
    <name type="common">Nematode worm</name>
    <dbReference type="NCBI Taxonomy" id="13658"/>
    <lineage>
        <taxon>Eukaryota</taxon>
        <taxon>Metazoa</taxon>
        <taxon>Ecdysozoa</taxon>
        <taxon>Nematoda</taxon>
        <taxon>Enoplea</taxon>
        <taxon>Dorylaimia</taxon>
        <taxon>Mermithida</taxon>
        <taxon>Mermithoidea</taxon>
        <taxon>Mermithidae</taxon>
        <taxon>Romanomermis</taxon>
    </lineage>
</organism>
<dbReference type="WBParaSite" id="nRc.2.0.1.t26427-RA">
    <property type="protein sequence ID" value="nRc.2.0.1.t26427-RA"/>
    <property type="gene ID" value="nRc.2.0.1.g26427"/>
</dbReference>
<evidence type="ECO:0000256" key="1">
    <source>
        <dbReference type="SAM" id="MobiDB-lite"/>
    </source>
</evidence>
<evidence type="ECO:0000313" key="3">
    <source>
        <dbReference type="WBParaSite" id="nRc.2.0.1.t26427-RA"/>
    </source>
</evidence>
<feature type="compositionally biased region" description="Basic and acidic residues" evidence="1">
    <location>
        <begin position="81"/>
        <end position="97"/>
    </location>
</feature>
<accession>A0A915JK28</accession>
<dbReference type="Proteomes" id="UP000887565">
    <property type="component" value="Unplaced"/>
</dbReference>
<proteinExistence type="predicted"/>
<evidence type="ECO:0000313" key="2">
    <source>
        <dbReference type="Proteomes" id="UP000887565"/>
    </source>
</evidence>
<name>A0A915JK28_ROMCU</name>
<feature type="region of interest" description="Disordered" evidence="1">
    <location>
        <begin position="67"/>
        <end position="102"/>
    </location>
</feature>
<reference evidence="3" key="1">
    <citation type="submission" date="2022-11" db="UniProtKB">
        <authorList>
            <consortium name="WormBaseParasite"/>
        </authorList>
    </citation>
    <scope>IDENTIFICATION</scope>
</reference>
<protein>
    <submittedName>
        <fullName evidence="3">Uncharacterized protein</fullName>
    </submittedName>
</protein>
<sequence length="267" mass="30376">MTTRSTSSAFAADEPPLYPESINVNEHYIGWAKQQPHQNNLSFCCHGTVPNSFRSIKVLTRTTHPKLLTAPKVPKKKNKKQKDEWNKSPDVSDHEDPALEPQSLFHDQKRLQAVVTSAMKSRLMDCLIKSLNFRVSPLYKLAIPNCLQYETDPALPPILHKVDDLWINCIPADQLLRNQTYQGTHYCYLPTTILSLLQVDGNWFPRLTTCMPLTALLASPCSTAEYTYINDLLIRHAQNFDPAMRTAFYECMWYPADGNPTRVSPIG</sequence>